<dbReference type="Proteomes" id="UP000053820">
    <property type="component" value="Unassembled WGS sequence"/>
</dbReference>
<feature type="non-terminal residue" evidence="1">
    <location>
        <position position="1"/>
    </location>
</feature>
<feature type="non-terminal residue" evidence="1">
    <location>
        <position position="109"/>
    </location>
</feature>
<keyword evidence="2" id="KW-1185">Reference proteome</keyword>
<dbReference type="AlphaFoldDB" id="A0A0C9UXK9"/>
<evidence type="ECO:0000313" key="2">
    <source>
        <dbReference type="Proteomes" id="UP000053820"/>
    </source>
</evidence>
<dbReference type="HOGENOM" id="CLU_056788_8_4_1"/>
<name>A0A0C9UXK9_9AGAM</name>
<gene>
    <name evidence="1" type="ORF">HYDPIDRAFT_61170</name>
</gene>
<proteinExistence type="predicted"/>
<accession>A0A0C9UXK9</accession>
<evidence type="ECO:0000313" key="1">
    <source>
        <dbReference type="EMBL" id="KIJ57769.1"/>
    </source>
</evidence>
<protein>
    <submittedName>
        <fullName evidence="1">Uncharacterized protein</fullName>
    </submittedName>
</protein>
<organism evidence="1 2">
    <name type="scientific">Hydnomerulius pinastri MD-312</name>
    <dbReference type="NCBI Taxonomy" id="994086"/>
    <lineage>
        <taxon>Eukaryota</taxon>
        <taxon>Fungi</taxon>
        <taxon>Dikarya</taxon>
        <taxon>Basidiomycota</taxon>
        <taxon>Agaricomycotina</taxon>
        <taxon>Agaricomycetes</taxon>
        <taxon>Agaricomycetidae</taxon>
        <taxon>Boletales</taxon>
        <taxon>Boletales incertae sedis</taxon>
        <taxon>Leucogyrophana</taxon>
    </lineage>
</organism>
<dbReference type="OrthoDB" id="3012036at2759"/>
<reference evidence="1 2" key="1">
    <citation type="submission" date="2014-04" db="EMBL/GenBank/DDBJ databases">
        <title>Evolutionary Origins and Diversification of the Mycorrhizal Mutualists.</title>
        <authorList>
            <consortium name="DOE Joint Genome Institute"/>
            <consortium name="Mycorrhizal Genomics Consortium"/>
            <person name="Kohler A."/>
            <person name="Kuo A."/>
            <person name="Nagy L.G."/>
            <person name="Floudas D."/>
            <person name="Copeland A."/>
            <person name="Barry K.W."/>
            <person name="Cichocki N."/>
            <person name="Veneault-Fourrey C."/>
            <person name="LaButti K."/>
            <person name="Lindquist E.A."/>
            <person name="Lipzen A."/>
            <person name="Lundell T."/>
            <person name="Morin E."/>
            <person name="Murat C."/>
            <person name="Riley R."/>
            <person name="Ohm R."/>
            <person name="Sun H."/>
            <person name="Tunlid A."/>
            <person name="Henrissat B."/>
            <person name="Grigoriev I.V."/>
            <person name="Hibbett D.S."/>
            <person name="Martin F."/>
        </authorList>
    </citation>
    <scope>NUCLEOTIDE SEQUENCE [LARGE SCALE GENOMIC DNA]</scope>
    <source>
        <strain evidence="1 2">MD-312</strain>
    </source>
</reference>
<dbReference type="EMBL" id="KN840126">
    <property type="protein sequence ID" value="KIJ57769.1"/>
    <property type="molecule type" value="Genomic_DNA"/>
</dbReference>
<sequence>WQRILSQQDLAFIRATLDQKQTIYLDELQDLLWMTRQVYASLPTLFRAIRRFQFSRKVVSAHAAEHNDELQALYMNQIATEVPDPDMFMFVDEAAQDERTTGHKKGRSL</sequence>